<dbReference type="EMBL" id="RRUE01000002">
    <property type="protein sequence ID" value="RRN44485.1"/>
    <property type="molecule type" value="Genomic_DNA"/>
</dbReference>
<gene>
    <name evidence="2" type="ORF">EHV23_14450</name>
</gene>
<evidence type="ECO:0000313" key="2">
    <source>
        <dbReference type="EMBL" id="RRN44485.1"/>
    </source>
</evidence>
<proteinExistence type="predicted"/>
<evidence type="ECO:0000313" key="3">
    <source>
        <dbReference type="Proteomes" id="UP000270261"/>
    </source>
</evidence>
<evidence type="ECO:0000256" key="1">
    <source>
        <dbReference type="SAM" id="MobiDB-lite"/>
    </source>
</evidence>
<sequence length="59" mass="6220">MKPSPSPHAQIGIGGSPLGCTPATPPGMRVRTGRFERTFRMMPDGAGQDCRTMTGSARC</sequence>
<accession>A0A426FP81</accession>
<dbReference type="Proteomes" id="UP000270261">
    <property type="component" value="Unassembled WGS sequence"/>
</dbReference>
<dbReference type="AlphaFoldDB" id="A0A426FP81"/>
<protein>
    <submittedName>
        <fullName evidence="2">Uncharacterized protein</fullName>
    </submittedName>
</protein>
<organism evidence="2 3">
    <name type="scientific">Lautropia dentalis</name>
    <dbReference type="NCBI Taxonomy" id="2490857"/>
    <lineage>
        <taxon>Bacteria</taxon>
        <taxon>Pseudomonadati</taxon>
        <taxon>Pseudomonadota</taxon>
        <taxon>Betaproteobacteria</taxon>
        <taxon>Burkholderiales</taxon>
        <taxon>Burkholderiaceae</taxon>
        <taxon>Lautropia</taxon>
    </lineage>
</organism>
<feature type="region of interest" description="Disordered" evidence="1">
    <location>
        <begin position="1"/>
        <end position="30"/>
    </location>
</feature>
<reference evidence="2 3" key="1">
    <citation type="submission" date="2018-11" db="EMBL/GenBank/DDBJ databases">
        <title>Genome sequencing of Lautropia sp. KCOM 2505 (= ChDC F240).</title>
        <authorList>
            <person name="Kook J.-K."/>
            <person name="Park S.-N."/>
            <person name="Lim Y.K."/>
        </authorList>
    </citation>
    <scope>NUCLEOTIDE SEQUENCE [LARGE SCALE GENOMIC DNA]</scope>
    <source>
        <strain evidence="2 3">KCOM 2505</strain>
    </source>
</reference>
<keyword evidence="3" id="KW-1185">Reference proteome</keyword>
<comment type="caution">
    <text evidence="2">The sequence shown here is derived from an EMBL/GenBank/DDBJ whole genome shotgun (WGS) entry which is preliminary data.</text>
</comment>
<name>A0A426FP81_9BURK</name>